<keyword evidence="2" id="KW-1185">Reference proteome</keyword>
<evidence type="ECO:0000313" key="2">
    <source>
        <dbReference type="Proteomes" id="UP000054359"/>
    </source>
</evidence>
<evidence type="ECO:0000313" key="1">
    <source>
        <dbReference type="EMBL" id="KFM61558.1"/>
    </source>
</evidence>
<name>A0A087T8W9_STEMI</name>
<dbReference type="STRING" id="407821.A0A087T8W9"/>
<protein>
    <submittedName>
        <fullName evidence="1">Glutamate receptor, ionotropic kainate 3</fullName>
    </submittedName>
</protein>
<sequence length="48" mass="5591">MLTEYYNYVITTLDVHTINLEDFQYIGTNITGFRIVDEDASGFQEIVQ</sequence>
<organism evidence="1 2">
    <name type="scientific">Stegodyphus mimosarum</name>
    <name type="common">African social velvet spider</name>
    <dbReference type="NCBI Taxonomy" id="407821"/>
    <lineage>
        <taxon>Eukaryota</taxon>
        <taxon>Metazoa</taxon>
        <taxon>Ecdysozoa</taxon>
        <taxon>Arthropoda</taxon>
        <taxon>Chelicerata</taxon>
        <taxon>Arachnida</taxon>
        <taxon>Araneae</taxon>
        <taxon>Araneomorphae</taxon>
        <taxon>Entelegynae</taxon>
        <taxon>Eresoidea</taxon>
        <taxon>Eresidae</taxon>
        <taxon>Stegodyphus</taxon>
    </lineage>
</organism>
<feature type="non-terminal residue" evidence="1">
    <location>
        <position position="48"/>
    </location>
</feature>
<keyword evidence="1" id="KW-0675">Receptor</keyword>
<gene>
    <name evidence="1" type="ORF">X975_14572</name>
</gene>
<dbReference type="EMBL" id="KK114023">
    <property type="protein sequence ID" value="KFM61558.1"/>
    <property type="molecule type" value="Genomic_DNA"/>
</dbReference>
<dbReference type="OrthoDB" id="6425941at2759"/>
<dbReference type="AlphaFoldDB" id="A0A087T8W9"/>
<dbReference type="Gene3D" id="3.40.50.2300">
    <property type="match status" value="1"/>
</dbReference>
<reference evidence="1 2" key="1">
    <citation type="submission" date="2013-11" db="EMBL/GenBank/DDBJ databases">
        <title>Genome sequencing of Stegodyphus mimosarum.</title>
        <authorList>
            <person name="Bechsgaard J."/>
        </authorList>
    </citation>
    <scope>NUCLEOTIDE SEQUENCE [LARGE SCALE GENOMIC DNA]</scope>
</reference>
<accession>A0A087T8W9</accession>
<dbReference type="Proteomes" id="UP000054359">
    <property type="component" value="Unassembled WGS sequence"/>
</dbReference>
<proteinExistence type="predicted"/>